<keyword evidence="1" id="KW-0472">Membrane</keyword>
<sequence>MTAHDERDLVRQIEGHLLLAAAREEGRTAAVRLSSRLGRLTDSQREDVEREFQAEYLALARLSWRRTAERAEELRAAYEARYRALRGRLLACCLLGCALLAAVVLVAVSAAA</sequence>
<keyword evidence="1" id="KW-0812">Transmembrane</keyword>
<evidence type="ECO:0000256" key="1">
    <source>
        <dbReference type="SAM" id="Phobius"/>
    </source>
</evidence>
<evidence type="ECO:0000313" key="2">
    <source>
        <dbReference type="EMBL" id="GAA1501099.1"/>
    </source>
</evidence>
<keyword evidence="1" id="KW-1133">Transmembrane helix</keyword>
<reference evidence="3" key="1">
    <citation type="journal article" date="2019" name="Int. J. Syst. Evol. Microbiol.">
        <title>The Global Catalogue of Microorganisms (GCM) 10K type strain sequencing project: providing services to taxonomists for standard genome sequencing and annotation.</title>
        <authorList>
            <consortium name="The Broad Institute Genomics Platform"/>
            <consortium name="The Broad Institute Genome Sequencing Center for Infectious Disease"/>
            <person name="Wu L."/>
            <person name="Ma J."/>
        </authorList>
    </citation>
    <scope>NUCLEOTIDE SEQUENCE [LARGE SCALE GENOMIC DNA]</scope>
    <source>
        <strain evidence="3">JCM 14924</strain>
    </source>
</reference>
<name>A0ABP4KCF4_9ACTN</name>
<accession>A0ABP4KCF4</accession>
<keyword evidence="3" id="KW-1185">Reference proteome</keyword>
<organism evidence="2 3">
    <name type="scientific">Streptomyces bangladeshensis</name>
    <dbReference type="NCBI Taxonomy" id="295352"/>
    <lineage>
        <taxon>Bacteria</taxon>
        <taxon>Bacillati</taxon>
        <taxon>Actinomycetota</taxon>
        <taxon>Actinomycetes</taxon>
        <taxon>Kitasatosporales</taxon>
        <taxon>Streptomycetaceae</taxon>
        <taxon>Streptomyces</taxon>
    </lineage>
</organism>
<protein>
    <submittedName>
        <fullName evidence="2">Uncharacterized protein</fullName>
    </submittedName>
</protein>
<gene>
    <name evidence="2" type="ORF">GCM10009787_78980</name>
</gene>
<feature type="transmembrane region" description="Helical" evidence="1">
    <location>
        <begin position="89"/>
        <end position="111"/>
    </location>
</feature>
<comment type="caution">
    <text evidence="2">The sequence shown here is derived from an EMBL/GenBank/DDBJ whole genome shotgun (WGS) entry which is preliminary data.</text>
</comment>
<evidence type="ECO:0000313" key="3">
    <source>
        <dbReference type="Proteomes" id="UP001501391"/>
    </source>
</evidence>
<dbReference type="EMBL" id="BAAAOQ010000078">
    <property type="protein sequence ID" value="GAA1501099.1"/>
    <property type="molecule type" value="Genomic_DNA"/>
</dbReference>
<dbReference type="RefSeq" id="WP_221333976.1">
    <property type="nucleotide sequence ID" value="NZ_BAAAOQ010000078.1"/>
</dbReference>
<dbReference type="Proteomes" id="UP001501391">
    <property type="component" value="Unassembled WGS sequence"/>
</dbReference>
<proteinExistence type="predicted"/>